<feature type="region of interest" description="Disordered" evidence="7">
    <location>
        <begin position="39"/>
        <end position="73"/>
    </location>
</feature>
<name>A0A642UZW0_DIURU</name>
<keyword evidence="3" id="KW-0597">Phosphoprotein</keyword>
<feature type="region of interest" description="Disordered" evidence="7">
    <location>
        <begin position="1264"/>
        <end position="1292"/>
    </location>
</feature>
<dbReference type="InterPro" id="IPR045209">
    <property type="entry name" value="Rrp5"/>
</dbReference>
<dbReference type="FunFam" id="1.25.40.10:FF:000065">
    <property type="entry name" value="Programmed cell death 11"/>
    <property type="match status" value="1"/>
</dbReference>
<feature type="domain" description="S1 motif" evidence="8">
    <location>
        <begin position="469"/>
        <end position="539"/>
    </location>
</feature>
<organism evidence="9 10">
    <name type="scientific">Diutina rugosa</name>
    <name type="common">Yeast</name>
    <name type="synonym">Candida rugosa</name>
    <dbReference type="NCBI Taxonomy" id="5481"/>
    <lineage>
        <taxon>Eukaryota</taxon>
        <taxon>Fungi</taxon>
        <taxon>Dikarya</taxon>
        <taxon>Ascomycota</taxon>
        <taxon>Saccharomycotina</taxon>
        <taxon>Pichiomycetes</taxon>
        <taxon>Debaryomycetaceae</taxon>
        <taxon>Diutina</taxon>
    </lineage>
</organism>
<dbReference type="RefSeq" id="XP_034015105.1">
    <property type="nucleotide sequence ID" value="XM_034154161.1"/>
</dbReference>
<feature type="domain" description="S1 motif" evidence="8">
    <location>
        <begin position="555"/>
        <end position="631"/>
    </location>
</feature>
<dbReference type="PANTHER" id="PTHR23270">
    <property type="entry name" value="PROGRAMMED CELL DEATH PROTEIN 11 PRE-RRNA PROCESSING PROTEIN RRP5"/>
    <property type="match status" value="1"/>
</dbReference>
<feature type="domain" description="S1 motif" evidence="8">
    <location>
        <begin position="382"/>
        <end position="452"/>
    </location>
</feature>
<gene>
    <name evidence="9" type="ORF">DIURU_000160</name>
</gene>
<feature type="domain" description="S1 motif" evidence="8">
    <location>
        <begin position="937"/>
        <end position="1002"/>
    </location>
</feature>
<dbReference type="Proteomes" id="UP000449547">
    <property type="component" value="Unassembled WGS sequence"/>
</dbReference>
<feature type="domain" description="S1 motif" evidence="8">
    <location>
        <begin position="1191"/>
        <end position="1262"/>
    </location>
</feature>
<evidence type="ECO:0000256" key="6">
    <source>
        <dbReference type="PROSITE-ProRule" id="PRU00339"/>
    </source>
</evidence>
<comment type="caution">
    <text evidence="9">The sequence shown here is derived from an EMBL/GenBank/DDBJ whole genome shotgun (WGS) entry which is preliminary data.</text>
</comment>
<feature type="compositionally biased region" description="Polar residues" evidence="7">
    <location>
        <begin position="1"/>
        <end position="10"/>
    </location>
</feature>
<evidence type="ECO:0000313" key="9">
    <source>
        <dbReference type="EMBL" id="KAA8908617.1"/>
    </source>
</evidence>
<evidence type="ECO:0000256" key="4">
    <source>
        <dbReference type="ARBA" id="ARBA00022737"/>
    </source>
</evidence>
<comment type="subcellular location">
    <subcellularLocation>
        <location evidence="1">Nucleus</location>
        <location evidence="1">Nucleolus</location>
    </subcellularLocation>
</comment>
<dbReference type="SUPFAM" id="SSF50249">
    <property type="entry name" value="Nucleic acid-binding proteins"/>
    <property type="match status" value="12"/>
</dbReference>
<dbReference type="InterPro" id="IPR003107">
    <property type="entry name" value="HAT"/>
</dbReference>
<feature type="repeat" description="TPR" evidence="6">
    <location>
        <begin position="1500"/>
        <end position="1533"/>
    </location>
</feature>
<keyword evidence="10" id="KW-1185">Reference proteome</keyword>
<evidence type="ECO:0000256" key="3">
    <source>
        <dbReference type="ARBA" id="ARBA00022553"/>
    </source>
</evidence>
<dbReference type="Pfam" id="PF00575">
    <property type="entry name" value="S1"/>
    <property type="match status" value="2"/>
</dbReference>
<dbReference type="PROSITE" id="PS50126">
    <property type="entry name" value="S1"/>
    <property type="match status" value="11"/>
</dbReference>
<evidence type="ECO:0000256" key="1">
    <source>
        <dbReference type="ARBA" id="ARBA00004604"/>
    </source>
</evidence>
<dbReference type="GeneID" id="54778813"/>
<feature type="region of interest" description="Disordered" evidence="7">
    <location>
        <begin position="133"/>
        <end position="152"/>
    </location>
</feature>
<feature type="region of interest" description="Disordered" evidence="7">
    <location>
        <begin position="1339"/>
        <end position="1375"/>
    </location>
</feature>
<dbReference type="PANTHER" id="PTHR23270:SF10">
    <property type="entry name" value="PROTEIN RRP5 HOMOLOG"/>
    <property type="match status" value="1"/>
</dbReference>
<dbReference type="PROSITE" id="PS50005">
    <property type="entry name" value="TPR"/>
    <property type="match status" value="1"/>
</dbReference>
<evidence type="ECO:0000259" key="8">
    <source>
        <dbReference type="PROSITE" id="PS50126"/>
    </source>
</evidence>
<dbReference type="FunFam" id="2.40.50.140:FF:000103">
    <property type="entry name" value="protein RRP5 homolog"/>
    <property type="match status" value="1"/>
</dbReference>
<evidence type="ECO:0000256" key="7">
    <source>
        <dbReference type="SAM" id="MobiDB-lite"/>
    </source>
</evidence>
<feature type="compositionally biased region" description="Acidic residues" evidence="7">
    <location>
        <begin position="1342"/>
        <end position="1351"/>
    </location>
</feature>
<evidence type="ECO:0000313" key="10">
    <source>
        <dbReference type="Proteomes" id="UP000449547"/>
    </source>
</evidence>
<dbReference type="GO" id="GO:0006364">
    <property type="term" value="P:rRNA processing"/>
    <property type="evidence" value="ECO:0007669"/>
    <property type="project" value="UniProtKB-KW"/>
</dbReference>
<feature type="domain" description="S1 motif" evidence="8">
    <location>
        <begin position="1103"/>
        <end position="1171"/>
    </location>
</feature>
<dbReference type="VEuPathDB" id="FungiDB:DIURU_000160"/>
<accession>A0A642UZW0</accession>
<feature type="domain" description="S1 motif" evidence="8">
    <location>
        <begin position="744"/>
        <end position="812"/>
    </location>
</feature>
<feature type="domain" description="S1 motif" evidence="8">
    <location>
        <begin position="88"/>
        <end position="193"/>
    </location>
</feature>
<feature type="domain" description="S1 motif" evidence="8">
    <location>
        <begin position="837"/>
        <end position="911"/>
    </location>
</feature>
<dbReference type="EMBL" id="SWFT01000005">
    <property type="protein sequence ID" value="KAA8908617.1"/>
    <property type="molecule type" value="Genomic_DNA"/>
</dbReference>
<reference evidence="9 10" key="1">
    <citation type="submission" date="2019-07" db="EMBL/GenBank/DDBJ databases">
        <title>Genome assembly of two rare yeast pathogens: Diutina rugosa and Trichomonascus ciferrii.</title>
        <authorList>
            <person name="Mixao V."/>
            <person name="Saus E."/>
            <person name="Hansen A."/>
            <person name="Lass-Flor C."/>
            <person name="Gabaldon T."/>
        </authorList>
    </citation>
    <scope>NUCLEOTIDE SEQUENCE [LARGE SCALE GENOMIC DNA]</scope>
    <source>
        <strain evidence="9 10">CBS 613</strain>
    </source>
</reference>
<dbReference type="InterPro" id="IPR012340">
    <property type="entry name" value="NA-bd_OB-fold"/>
</dbReference>
<feature type="domain" description="S1 motif" evidence="8">
    <location>
        <begin position="1015"/>
        <end position="1086"/>
    </location>
</feature>
<dbReference type="Gene3D" id="2.40.50.140">
    <property type="entry name" value="Nucleic acid-binding proteins"/>
    <property type="match status" value="9"/>
</dbReference>
<feature type="compositionally biased region" description="Acidic residues" evidence="7">
    <location>
        <begin position="1298"/>
        <end position="1315"/>
    </location>
</feature>
<dbReference type="OrthoDB" id="412781at2759"/>
<dbReference type="GO" id="GO:0032040">
    <property type="term" value="C:small-subunit processome"/>
    <property type="evidence" value="ECO:0007669"/>
    <property type="project" value="TreeGrafter"/>
</dbReference>
<feature type="compositionally biased region" description="Acidic residues" evidence="7">
    <location>
        <begin position="1268"/>
        <end position="1292"/>
    </location>
</feature>
<dbReference type="SMART" id="SM00386">
    <property type="entry name" value="HAT"/>
    <property type="match status" value="6"/>
</dbReference>
<feature type="domain" description="S1 motif" evidence="8">
    <location>
        <begin position="645"/>
        <end position="724"/>
    </location>
</feature>
<dbReference type="OMA" id="GQYLRAY"/>
<feature type="region of interest" description="Disordered" evidence="7">
    <location>
        <begin position="1298"/>
        <end position="1317"/>
    </location>
</feature>
<keyword evidence="2" id="KW-0698">rRNA processing</keyword>
<dbReference type="InterPro" id="IPR003029">
    <property type="entry name" value="S1_domain"/>
</dbReference>
<keyword evidence="4" id="KW-0677">Repeat</keyword>
<dbReference type="CDD" id="cd05693">
    <property type="entry name" value="S1_Rrp5_repeat_hs1_sc1"/>
    <property type="match status" value="1"/>
</dbReference>
<feature type="region of interest" description="Disordered" evidence="7">
    <location>
        <begin position="1"/>
        <end position="24"/>
    </location>
</feature>
<dbReference type="InterPro" id="IPR011990">
    <property type="entry name" value="TPR-like_helical_dom_sf"/>
</dbReference>
<feature type="compositionally biased region" description="Basic residues" evidence="7">
    <location>
        <begin position="46"/>
        <end position="61"/>
    </location>
</feature>
<dbReference type="InterPro" id="IPR019734">
    <property type="entry name" value="TPR_rpt"/>
</dbReference>
<keyword evidence="6" id="KW-0802">TPR repeat</keyword>
<dbReference type="Gene3D" id="1.25.40.10">
    <property type="entry name" value="Tetratricopeptide repeat domain"/>
    <property type="match status" value="1"/>
</dbReference>
<proteinExistence type="predicted"/>
<dbReference type="FunFam" id="2.40.50.140:FF:000155">
    <property type="entry name" value="rRNA biogenesis protein RRP5"/>
    <property type="match status" value="1"/>
</dbReference>
<dbReference type="SUPFAM" id="SSF48452">
    <property type="entry name" value="TPR-like"/>
    <property type="match status" value="1"/>
</dbReference>
<dbReference type="CDD" id="cd05708">
    <property type="entry name" value="S1_Rrp5_repeat_sc12"/>
    <property type="match status" value="1"/>
</dbReference>
<dbReference type="SMART" id="SM00316">
    <property type="entry name" value="S1"/>
    <property type="match status" value="13"/>
</dbReference>
<sequence length="1641" mass="179864">MGDSQLNSNEVAFPRGGASALTPLEVKEIHHRAARDVLFEAADQNKRKKSAKPTQRKKAKRAPTSDATAEEDEETIIEHLSLKSLPKGTPLLGQIVHVGKHEMAVAVTDNVMGYVSIAHVSPEVTAQIEAYEDAEASDDDDDDDEDGATIANTVNPAPELTKLFKVGQWVRTVVSSNEVDDKSGKRRLQLSVEPQEANQGMDADDMVVNNLVQVSVASIEDHGAIVTTGINKVHGFIPHKHLDFTPQVGQVLLAQIESVKNRAVTLKRAQPMNKKSAVTTISQIDAVRPGMVVSALVASVSSGLACRLFGMMDGSVALSQLHIFDDATLTHNYAVGQPVTARVVGVVEREGVKRALLSVLDSVANLDATVAKQAALEAWPQGSRFEAATVVGADADFIYVKLSADFYGQVHKSAVDPSAASDIASVYLVGSTHRARVTGYNDIDQLFTLTMDPSKIDCQYMSVGDIPLGATVPVEIVDVEGEGKGIKVKLVSGGFDGYVAPAQVSDVKLVYPERKFRPGSKQVARVVGKRGGSVYLTLKKSLLAMDEDDIISNVDNVVVGQKSLATVERFVPNGAIVAFFGNVKAYLPKHEISESFVDNASDVLRVGQSIPVTILSKQTVDEQVRITVTRRQSAELGEQQRQAMATIVPGHFRSQATVVERTKDAVVVELADSGLHGTIPNGLLSDGNYEQNQALAKSMATGSTVEVLVVEKDPRFRSVTCTTKPSMLSGVVPSSFDEVEQHVGDTLSGYVKSVTSMGLFVAFANRCVGLVLARHAAGANEDLAKAYSKYQSVSCRVFNTDVDNQRFLLTLGGSGTAELLVNPVDKTKKSTSEYTDGCITKGRIREVTPSHLVVALADNCVGRVDASVAFDSYDEVTDAKHPLSGFKEGKKIKVKVLGLHRPRKGRGMPQEQASQHQVFDLALGDPKLKSLNEYKPGDKVVAFVNGIHSGYAWVSLSPSVTGRVSLIDISDEPNHEVALGEMVHLTVVSTDAEHNIVNLSGRSNPITSFDDVKVGQKLPCRVVKAMDVLVLVELGTGVVASAYITDAVNDYTETRPLPELFPESTLLECTVIDLDHDAKRIAVSLRTDPKDPTINSVADLEVGKKINGYIKSIGPQGVYVALGRSTYALVRVSDLSDEFLADWKKHFKQFQPVTGKITECRQAGRVLMTLKDSEVNGNNTSFKKFDDINVGDVCEGTVRKATDFGVFVKLDGYVNLSGLCHKSEISDAMVNNPSELFSEGDRVKVIVLRKNVEKRQLSLGMKASYFTEDNDDEEDDEDEVMAENDDDEEDEDVVMEEAAGDDAADSSSDDDDNAAEAEATTGLATSGFDWTASILDQINDASDSDSDDDEDFMKKKKRSKKQKVEDKTGDLSTRAPESVADFERLIVGNPNSSVLWMNYMSFQLQLSEVDRAREIGHRALKTIAYREEQEKMNIWIALLNLENTFGSEETLEATFKDACQYMDSYVMHQKLVGIYTMSDKHSAADDVYQQMVKKFGKEHLSVWTHYGEWLMDRNRADDARELLARALSVLPKRNHIEVVRKFAQMEFARGHQEQGRTLFEGLVQDAPKRIDLWNVYIDQEIKDGDKEKAEDLFDRVLAKKITKKQAKFFFGKWLEYEEKMDDTKMQERVKAKAKAYVEAQQ</sequence>
<keyword evidence="5" id="KW-0539">Nucleus</keyword>
<evidence type="ECO:0000256" key="5">
    <source>
        <dbReference type="ARBA" id="ARBA00023242"/>
    </source>
</evidence>
<dbReference type="InterPro" id="IPR048059">
    <property type="entry name" value="Rrp5_S1_rpt_hs1_sc1"/>
</dbReference>
<evidence type="ECO:0000256" key="2">
    <source>
        <dbReference type="ARBA" id="ARBA00022552"/>
    </source>
</evidence>
<dbReference type="GO" id="GO:0003723">
    <property type="term" value="F:RNA binding"/>
    <property type="evidence" value="ECO:0007669"/>
    <property type="project" value="TreeGrafter"/>
</dbReference>
<feature type="compositionally biased region" description="Acidic residues" evidence="7">
    <location>
        <begin position="133"/>
        <end position="147"/>
    </location>
</feature>
<protein>
    <recommendedName>
        <fullName evidence="8">S1 motif domain-containing protein</fullName>
    </recommendedName>
</protein>